<keyword evidence="1" id="KW-0812">Transmembrane</keyword>
<dbReference type="Pfam" id="PF14584">
    <property type="entry name" value="DUF4446"/>
    <property type="match status" value="1"/>
</dbReference>
<protein>
    <recommendedName>
        <fullName evidence="4">DUF4446 domain-containing protein</fullName>
    </recommendedName>
</protein>
<keyword evidence="1" id="KW-1133">Transmembrane helix</keyword>
<gene>
    <name evidence="2" type="ORF">A2886_01120</name>
</gene>
<comment type="caution">
    <text evidence="2">The sequence shown here is derived from an EMBL/GenBank/DDBJ whole genome shotgun (WGS) entry which is preliminary data.</text>
</comment>
<accession>A0A1F4UQR1</accession>
<dbReference type="EMBL" id="MEVA01000016">
    <property type="protein sequence ID" value="OGC47232.1"/>
    <property type="molecule type" value="Genomic_DNA"/>
</dbReference>
<evidence type="ECO:0000313" key="3">
    <source>
        <dbReference type="Proteomes" id="UP000176608"/>
    </source>
</evidence>
<dbReference type="AlphaFoldDB" id="A0A1F4UQR1"/>
<feature type="transmembrane region" description="Helical" evidence="1">
    <location>
        <begin position="6"/>
        <end position="26"/>
    </location>
</feature>
<dbReference type="Proteomes" id="UP000176608">
    <property type="component" value="Unassembled WGS sequence"/>
</dbReference>
<sequence length="154" mass="17531">METTLLLTIGSVILLIWMLVLTFLYVTSVRHYKKLKVSDERSLESAINTIFRGLEELHSMFSLVEGRVEVLERKNVRNIQRVFMKRFNPFEETGGNQSFSMALLDANNDGVVLSSLHARSGTRIYAKPVKSGKQTEHELSMEEQEVISLAAKEI</sequence>
<organism evidence="2 3">
    <name type="scientific">candidate division WWE3 bacterium RIFCSPHIGHO2_01_FULL_42_13</name>
    <dbReference type="NCBI Taxonomy" id="1802617"/>
    <lineage>
        <taxon>Bacteria</taxon>
        <taxon>Katanobacteria</taxon>
    </lineage>
</organism>
<name>A0A1F4UQR1_UNCKA</name>
<evidence type="ECO:0000256" key="1">
    <source>
        <dbReference type="SAM" id="Phobius"/>
    </source>
</evidence>
<evidence type="ECO:0000313" key="2">
    <source>
        <dbReference type="EMBL" id="OGC47232.1"/>
    </source>
</evidence>
<dbReference type="STRING" id="1802617.A2886_01120"/>
<keyword evidence="1" id="KW-0472">Membrane</keyword>
<dbReference type="InterPro" id="IPR027981">
    <property type="entry name" value="DUF4446"/>
</dbReference>
<proteinExistence type="predicted"/>
<evidence type="ECO:0008006" key="4">
    <source>
        <dbReference type="Google" id="ProtNLM"/>
    </source>
</evidence>
<reference evidence="2 3" key="1">
    <citation type="journal article" date="2016" name="Nat. Commun.">
        <title>Thousands of microbial genomes shed light on interconnected biogeochemical processes in an aquifer system.</title>
        <authorList>
            <person name="Anantharaman K."/>
            <person name="Brown C.T."/>
            <person name="Hug L.A."/>
            <person name="Sharon I."/>
            <person name="Castelle C.J."/>
            <person name="Probst A.J."/>
            <person name="Thomas B.C."/>
            <person name="Singh A."/>
            <person name="Wilkins M.J."/>
            <person name="Karaoz U."/>
            <person name="Brodie E.L."/>
            <person name="Williams K.H."/>
            <person name="Hubbard S.S."/>
            <person name="Banfield J.F."/>
        </authorList>
    </citation>
    <scope>NUCLEOTIDE SEQUENCE [LARGE SCALE GENOMIC DNA]</scope>
</reference>